<name>A0A963YQ93_9PROT</name>
<reference evidence="1" key="2">
    <citation type="submission" date="2021-01" db="EMBL/GenBank/DDBJ databases">
        <authorList>
            <person name="Mieszkin S."/>
            <person name="Pouder E."/>
            <person name="Alain K."/>
        </authorList>
    </citation>
    <scope>NUCLEOTIDE SEQUENCE</scope>
    <source>
        <strain evidence="1">HW T2.11</strain>
    </source>
</reference>
<dbReference type="AlphaFoldDB" id="A0A963YQ93"/>
<sequence>MDRPTQLVPILDAIAGELRELGLTIDRLQTMLSPALFDIAADRDTVRDAQMLDLMSQRLSEISCFMVSLNLVIPAGYAVNPSAALQAVKLAQLAHRLRGEADAGSDYASGDVDLF</sequence>
<keyword evidence="2" id="KW-1185">Reference proteome</keyword>
<evidence type="ECO:0000313" key="2">
    <source>
        <dbReference type="Proteomes" id="UP000708298"/>
    </source>
</evidence>
<evidence type="ECO:0000313" key="1">
    <source>
        <dbReference type="EMBL" id="MCB8874942.1"/>
    </source>
</evidence>
<proteinExistence type="predicted"/>
<organism evidence="1 2">
    <name type="scientific">Acidisoma silvae</name>
    <dbReference type="NCBI Taxonomy" id="2802396"/>
    <lineage>
        <taxon>Bacteria</taxon>
        <taxon>Pseudomonadati</taxon>
        <taxon>Pseudomonadota</taxon>
        <taxon>Alphaproteobacteria</taxon>
        <taxon>Acetobacterales</taxon>
        <taxon>Acidocellaceae</taxon>
        <taxon>Acidisoma</taxon>
    </lineage>
</organism>
<comment type="caution">
    <text evidence="1">The sequence shown here is derived from an EMBL/GenBank/DDBJ whole genome shotgun (WGS) entry which is preliminary data.</text>
</comment>
<protein>
    <submittedName>
        <fullName evidence="1">Uncharacterized protein</fullName>
    </submittedName>
</protein>
<reference evidence="1" key="1">
    <citation type="journal article" date="2021" name="Microorganisms">
        <title>Acidisoma silvae sp. nov. and Acidisomacellulosilytica sp. nov., Two Acidophilic Bacteria Isolated from Decaying Wood, Hydrolyzing Cellulose and Producing Poly-3-hydroxybutyrate.</title>
        <authorList>
            <person name="Mieszkin S."/>
            <person name="Pouder E."/>
            <person name="Uroz S."/>
            <person name="Simon-Colin C."/>
            <person name="Alain K."/>
        </authorList>
    </citation>
    <scope>NUCLEOTIDE SEQUENCE</scope>
    <source>
        <strain evidence="1">HW T2.11</strain>
    </source>
</reference>
<dbReference type="RefSeq" id="WP_227320595.1">
    <property type="nucleotide sequence ID" value="NZ_JAESVB010000002.1"/>
</dbReference>
<accession>A0A963YQ93</accession>
<dbReference type="Proteomes" id="UP000708298">
    <property type="component" value="Unassembled WGS sequence"/>
</dbReference>
<dbReference type="EMBL" id="JAESVB010000002">
    <property type="protein sequence ID" value="MCB8874942.1"/>
    <property type="molecule type" value="Genomic_DNA"/>
</dbReference>
<gene>
    <name evidence="1" type="ORF">ASILVAE211_07090</name>
</gene>